<dbReference type="Proteomes" id="UP001162162">
    <property type="component" value="Unassembled WGS sequence"/>
</dbReference>
<keyword evidence="3" id="KW-1185">Reference proteome</keyword>
<dbReference type="GO" id="GO:0004061">
    <property type="term" value="F:arylformamidase activity"/>
    <property type="evidence" value="ECO:0007669"/>
    <property type="project" value="InterPro"/>
</dbReference>
<dbReference type="GO" id="GO:0019441">
    <property type="term" value="P:L-tryptophan catabolic process to kynurenine"/>
    <property type="evidence" value="ECO:0007669"/>
    <property type="project" value="InterPro"/>
</dbReference>
<sequence>YAMSEFCAGEHGGTHFDAPYHFYENGWKVGDVSVDRLIAKGCVVIDLRNETGISVGKNRILDTEHLERWQRNNGAFDEGSVLLVRFGHSQYWYNKTEYMGIDSNGKLNFPGISEHAAEWIVRSGKFYGVGVDTPSVDPGNSGNFMAHRIFAKYQLYGLENVKLTEELPGKKHFFFSFM</sequence>
<evidence type="ECO:0000313" key="2">
    <source>
        <dbReference type="EMBL" id="KAJ8941469.1"/>
    </source>
</evidence>
<gene>
    <name evidence="2" type="ORF">NQ318_015948</name>
</gene>
<name>A0AAV8XUA9_9CUCU</name>
<evidence type="ECO:0000256" key="1">
    <source>
        <dbReference type="ARBA" id="ARBA00007865"/>
    </source>
</evidence>
<dbReference type="EMBL" id="JAPWTK010000370">
    <property type="protein sequence ID" value="KAJ8941469.1"/>
    <property type="molecule type" value="Genomic_DNA"/>
</dbReference>
<dbReference type="InterPro" id="IPR007325">
    <property type="entry name" value="KFase/CYL"/>
</dbReference>
<dbReference type="PANTHER" id="PTHR31118">
    <property type="entry name" value="CYCLASE-LIKE PROTEIN 2"/>
    <property type="match status" value="1"/>
</dbReference>
<protein>
    <recommendedName>
        <fullName evidence="4">Cyclase</fullName>
    </recommendedName>
</protein>
<dbReference type="InterPro" id="IPR037175">
    <property type="entry name" value="KFase_sf"/>
</dbReference>
<proteinExistence type="inferred from homology"/>
<reference evidence="2" key="1">
    <citation type="journal article" date="2023" name="Insect Mol. Biol.">
        <title>Genome sequencing provides insights into the evolution of gene families encoding plant cell wall-degrading enzymes in longhorned beetles.</title>
        <authorList>
            <person name="Shin N.R."/>
            <person name="Okamura Y."/>
            <person name="Kirsch R."/>
            <person name="Pauchet Y."/>
        </authorList>
    </citation>
    <scope>NUCLEOTIDE SEQUENCE</scope>
    <source>
        <strain evidence="2">AMC_N1</strain>
    </source>
</reference>
<dbReference type="PANTHER" id="PTHR31118:SF12">
    <property type="entry name" value="CYCLASE-LIKE PROTEIN 2"/>
    <property type="match status" value="1"/>
</dbReference>
<evidence type="ECO:0008006" key="4">
    <source>
        <dbReference type="Google" id="ProtNLM"/>
    </source>
</evidence>
<dbReference type="AlphaFoldDB" id="A0AAV8XUA9"/>
<dbReference type="SUPFAM" id="SSF102198">
    <property type="entry name" value="Putative cyclase"/>
    <property type="match status" value="1"/>
</dbReference>
<evidence type="ECO:0000313" key="3">
    <source>
        <dbReference type="Proteomes" id="UP001162162"/>
    </source>
</evidence>
<dbReference type="Gene3D" id="3.50.30.50">
    <property type="entry name" value="Putative cyclase"/>
    <property type="match status" value="1"/>
</dbReference>
<dbReference type="Pfam" id="PF04199">
    <property type="entry name" value="Cyclase"/>
    <property type="match status" value="1"/>
</dbReference>
<comment type="similarity">
    <text evidence="1">Belongs to the Cyclase 1 superfamily.</text>
</comment>
<comment type="caution">
    <text evidence="2">The sequence shown here is derived from an EMBL/GenBank/DDBJ whole genome shotgun (WGS) entry which is preliminary data.</text>
</comment>
<accession>A0AAV8XUA9</accession>
<feature type="non-terminal residue" evidence="2">
    <location>
        <position position="1"/>
    </location>
</feature>
<organism evidence="2 3">
    <name type="scientific">Aromia moschata</name>
    <dbReference type="NCBI Taxonomy" id="1265417"/>
    <lineage>
        <taxon>Eukaryota</taxon>
        <taxon>Metazoa</taxon>
        <taxon>Ecdysozoa</taxon>
        <taxon>Arthropoda</taxon>
        <taxon>Hexapoda</taxon>
        <taxon>Insecta</taxon>
        <taxon>Pterygota</taxon>
        <taxon>Neoptera</taxon>
        <taxon>Endopterygota</taxon>
        <taxon>Coleoptera</taxon>
        <taxon>Polyphaga</taxon>
        <taxon>Cucujiformia</taxon>
        <taxon>Chrysomeloidea</taxon>
        <taxon>Cerambycidae</taxon>
        <taxon>Cerambycinae</taxon>
        <taxon>Callichromatini</taxon>
        <taxon>Aromia</taxon>
    </lineage>
</organism>